<protein>
    <recommendedName>
        <fullName evidence="3">DUF2202 domain-containing protein</fullName>
    </recommendedName>
</protein>
<dbReference type="RefSeq" id="WP_052474388.1">
    <property type="nucleotide sequence ID" value="NZ_JXRQ01000030.1"/>
</dbReference>
<dbReference type="InterPro" id="IPR009078">
    <property type="entry name" value="Ferritin-like_SF"/>
</dbReference>
<evidence type="ECO:0008006" key="3">
    <source>
        <dbReference type="Google" id="ProtNLM"/>
    </source>
</evidence>
<gene>
    <name evidence="1" type="ORF">KP77_34490</name>
</gene>
<dbReference type="CDD" id="cd01048">
    <property type="entry name" value="Ferritin_like_AB2"/>
    <property type="match status" value="1"/>
</dbReference>
<dbReference type="PATRIC" id="fig|135826.4.peg.3425"/>
<dbReference type="InterPro" id="IPR012347">
    <property type="entry name" value="Ferritin-like"/>
</dbReference>
<evidence type="ECO:0000313" key="2">
    <source>
        <dbReference type="Proteomes" id="UP000031950"/>
    </source>
</evidence>
<dbReference type="SUPFAM" id="SSF47240">
    <property type="entry name" value="Ferritin-like"/>
    <property type="match status" value="1"/>
</dbReference>
<comment type="caution">
    <text evidence="1">The sequence shown here is derived from an EMBL/GenBank/DDBJ whole genome shotgun (WGS) entry which is preliminary data.</text>
</comment>
<dbReference type="AlphaFoldDB" id="A0A0C2RM14"/>
<dbReference type="OrthoDB" id="573482at2"/>
<dbReference type="Gene3D" id="1.20.1260.10">
    <property type="match status" value="1"/>
</dbReference>
<organism evidence="1 2">
    <name type="scientific">Jeotgalibacillus alimentarius</name>
    <dbReference type="NCBI Taxonomy" id="135826"/>
    <lineage>
        <taxon>Bacteria</taxon>
        <taxon>Bacillati</taxon>
        <taxon>Bacillota</taxon>
        <taxon>Bacilli</taxon>
        <taxon>Bacillales</taxon>
        <taxon>Caryophanaceae</taxon>
        <taxon>Jeotgalibacillus</taxon>
    </lineage>
</organism>
<dbReference type="EMBL" id="JXRQ01000030">
    <property type="protein sequence ID" value="KIL42819.1"/>
    <property type="molecule type" value="Genomic_DNA"/>
</dbReference>
<reference evidence="1 2" key="1">
    <citation type="submission" date="2015-01" db="EMBL/GenBank/DDBJ databases">
        <title>Genome sequence of Jeotgalibacillus alimentarius.</title>
        <authorList>
            <person name="Goh K.M."/>
            <person name="Chan K.-G."/>
            <person name="Yaakop A.S."/>
            <person name="Ee R."/>
            <person name="Gan H.M."/>
            <person name="Chan C.S."/>
        </authorList>
    </citation>
    <scope>NUCLEOTIDE SEQUENCE [LARGE SCALE GENOMIC DNA]</scope>
    <source>
        <strain evidence="1 2">YKJ-13</strain>
    </source>
</reference>
<accession>A0A0C2RM14</accession>
<sequence>MHRQFENYGATGALNAASLSLPQMPTYALQDEYLAQARYNNVIGTFGETRTFVQIRAAEMRHIMALLSFFERYQIPLPMDESQNFITTPENLKAAYAQGVQGEIDNIAMYNRFLAFNLPNDIRFIFTQLRNASLNHLAAFERGVARG</sequence>
<proteinExistence type="predicted"/>
<name>A0A0C2RM14_9BACL</name>
<evidence type="ECO:0000313" key="1">
    <source>
        <dbReference type="EMBL" id="KIL42819.1"/>
    </source>
</evidence>
<dbReference type="InterPro" id="IPR019243">
    <property type="entry name" value="DUF2202"/>
</dbReference>
<dbReference type="Proteomes" id="UP000031950">
    <property type="component" value="Unassembled WGS sequence"/>
</dbReference>
<dbReference type="STRING" id="135826.KP77_34490"/>
<keyword evidence="2" id="KW-1185">Reference proteome</keyword>